<dbReference type="RefSeq" id="WP_380894900.1">
    <property type="nucleotide sequence ID" value="NZ_JBHTKY010000004.1"/>
</dbReference>
<protein>
    <submittedName>
        <fullName evidence="2">Methyltransferase domain-containing protein</fullName>
    </submittedName>
</protein>
<dbReference type="PANTHER" id="PTHR43861">
    <property type="entry name" value="TRANS-ACONITATE 2-METHYLTRANSFERASE-RELATED"/>
    <property type="match status" value="1"/>
</dbReference>
<dbReference type="EMBL" id="JBHTKY010000004">
    <property type="protein sequence ID" value="MFD1164902.1"/>
    <property type="molecule type" value="Genomic_DNA"/>
</dbReference>
<proteinExistence type="predicted"/>
<evidence type="ECO:0000259" key="1">
    <source>
        <dbReference type="Pfam" id="PF13847"/>
    </source>
</evidence>
<gene>
    <name evidence="2" type="ORF">ACFQ2C_04695</name>
</gene>
<accession>A0ABW3RK49</accession>
<dbReference type="CDD" id="cd02440">
    <property type="entry name" value="AdoMet_MTases"/>
    <property type="match status" value="1"/>
</dbReference>
<dbReference type="InterPro" id="IPR029063">
    <property type="entry name" value="SAM-dependent_MTases_sf"/>
</dbReference>
<dbReference type="InterPro" id="IPR025714">
    <property type="entry name" value="Methyltranfer_dom"/>
</dbReference>
<feature type="domain" description="Methyltransferase" evidence="1">
    <location>
        <begin position="30"/>
        <end position="154"/>
    </location>
</feature>
<dbReference type="Proteomes" id="UP001597205">
    <property type="component" value="Unassembled WGS sequence"/>
</dbReference>
<evidence type="ECO:0000313" key="3">
    <source>
        <dbReference type="Proteomes" id="UP001597205"/>
    </source>
</evidence>
<dbReference type="SUPFAM" id="SSF53335">
    <property type="entry name" value="S-adenosyl-L-methionine-dependent methyltransferases"/>
    <property type="match status" value="1"/>
</dbReference>
<name>A0ABW3RK49_9SPHI</name>
<dbReference type="InterPro" id="IPR023149">
    <property type="entry name" value="Trans_acon_MeTrfase_C"/>
</dbReference>
<reference evidence="3" key="1">
    <citation type="journal article" date="2019" name="Int. J. Syst. Evol. Microbiol.">
        <title>The Global Catalogue of Microorganisms (GCM) 10K type strain sequencing project: providing services to taxonomists for standard genome sequencing and annotation.</title>
        <authorList>
            <consortium name="The Broad Institute Genomics Platform"/>
            <consortium name="The Broad Institute Genome Sequencing Center for Infectious Disease"/>
            <person name="Wu L."/>
            <person name="Ma J."/>
        </authorList>
    </citation>
    <scope>NUCLEOTIDE SEQUENCE [LARGE SCALE GENOMIC DNA]</scope>
    <source>
        <strain evidence="3">CCUG 52468</strain>
    </source>
</reference>
<organism evidence="2 3">
    <name type="scientific">Sphingobacterium daejeonense</name>
    <dbReference type="NCBI Taxonomy" id="371142"/>
    <lineage>
        <taxon>Bacteria</taxon>
        <taxon>Pseudomonadati</taxon>
        <taxon>Bacteroidota</taxon>
        <taxon>Sphingobacteriia</taxon>
        <taxon>Sphingobacteriales</taxon>
        <taxon>Sphingobacteriaceae</taxon>
        <taxon>Sphingobacterium</taxon>
    </lineage>
</organism>
<dbReference type="GO" id="GO:0008168">
    <property type="term" value="F:methyltransferase activity"/>
    <property type="evidence" value="ECO:0007669"/>
    <property type="project" value="UniProtKB-KW"/>
</dbReference>
<evidence type="ECO:0000313" key="2">
    <source>
        <dbReference type="EMBL" id="MFD1164902.1"/>
    </source>
</evidence>
<dbReference type="GO" id="GO:0032259">
    <property type="term" value="P:methylation"/>
    <property type="evidence" value="ECO:0007669"/>
    <property type="project" value="UniProtKB-KW"/>
</dbReference>
<dbReference type="Pfam" id="PF13847">
    <property type="entry name" value="Methyltransf_31"/>
    <property type="match status" value="1"/>
</dbReference>
<comment type="caution">
    <text evidence="2">The sequence shown here is derived from an EMBL/GenBank/DDBJ whole genome shotgun (WGS) entry which is preliminary data.</text>
</comment>
<dbReference type="Gene3D" id="1.10.150.290">
    <property type="entry name" value="S-adenosyl-L-methionine-dependent methyltransferases"/>
    <property type="match status" value="1"/>
</dbReference>
<dbReference type="PANTHER" id="PTHR43861:SF1">
    <property type="entry name" value="TRANS-ACONITATE 2-METHYLTRANSFERASE"/>
    <property type="match status" value="1"/>
</dbReference>
<keyword evidence="2" id="KW-0489">Methyltransferase</keyword>
<keyword evidence="2" id="KW-0808">Transferase</keyword>
<sequence>MPWNPEIYNRYKDIRFKPFYDLLSLIEEVPDMKGIDLGCGTGEQTATITHRFKSASILGIDSSAEMLEKSKEYENNRLKFELQSIEDAVHSDTKWDLVFSNAALQWLDNHQELFPKVIHLLNPGGQLAIQMPVQTDNVLNQLLLELVQEERYAKLFNNFVRESPVLSMDEYAQILFENDIGEIDIMQKVYPIIAENADQLLEFISGSALIPYLELLEGEGKTNFVTAYKEKIENHFHKFPAIYAFKRLLLYGRKGRGK</sequence>
<dbReference type="Gene3D" id="3.40.50.150">
    <property type="entry name" value="Vaccinia Virus protein VP39"/>
    <property type="match status" value="1"/>
</dbReference>
<keyword evidence="3" id="KW-1185">Reference proteome</keyword>